<keyword evidence="7" id="KW-1185">Reference proteome</keyword>
<dbReference type="SUPFAM" id="SSF55781">
    <property type="entry name" value="GAF domain-like"/>
    <property type="match status" value="1"/>
</dbReference>
<dbReference type="SMART" id="SM00346">
    <property type="entry name" value="HTH_ICLR"/>
    <property type="match status" value="1"/>
</dbReference>
<dbReference type="AlphaFoldDB" id="A0A4U0RIK2"/>
<feature type="domain" description="IclR-ED" evidence="5">
    <location>
        <begin position="117"/>
        <end position="298"/>
    </location>
</feature>
<dbReference type="GO" id="GO:0045892">
    <property type="term" value="P:negative regulation of DNA-templated transcription"/>
    <property type="evidence" value="ECO:0007669"/>
    <property type="project" value="TreeGrafter"/>
</dbReference>
<dbReference type="InterPro" id="IPR050707">
    <property type="entry name" value="HTH_MetabolicPath_Reg"/>
</dbReference>
<accession>A0A4U0RIK2</accession>
<dbReference type="SUPFAM" id="SSF46785">
    <property type="entry name" value="Winged helix' DNA-binding domain"/>
    <property type="match status" value="1"/>
</dbReference>
<dbReference type="PANTHER" id="PTHR30136:SF24">
    <property type="entry name" value="HTH-TYPE TRANSCRIPTIONAL REPRESSOR ALLR"/>
    <property type="match status" value="1"/>
</dbReference>
<dbReference type="GO" id="GO:0003677">
    <property type="term" value="F:DNA binding"/>
    <property type="evidence" value="ECO:0007669"/>
    <property type="project" value="UniProtKB-KW"/>
</dbReference>
<proteinExistence type="predicted"/>
<name>A0A4U0RIK2_9ACTN</name>
<evidence type="ECO:0000259" key="5">
    <source>
        <dbReference type="PROSITE" id="PS51078"/>
    </source>
</evidence>
<organism evidence="6 7">
    <name type="scientific">Actinacidiphila oryziradicis</name>
    <dbReference type="NCBI Taxonomy" id="2571141"/>
    <lineage>
        <taxon>Bacteria</taxon>
        <taxon>Bacillati</taxon>
        <taxon>Actinomycetota</taxon>
        <taxon>Actinomycetes</taxon>
        <taxon>Kitasatosporales</taxon>
        <taxon>Streptomycetaceae</taxon>
        <taxon>Actinacidiphila</taxon>
    </lineage>
</organism>
<dbReference type="Gene3D" id="1.10.10.10">
    <property type="entry name" value="Winged helix-like DNA-binding domain superfamily/Winged helix DNA-binding domain"/>
    <property type="match status" value="1"/>
</dbReference>
<dbReference type="InterPro" id="IPR036388">
    <property type="entry name" value="WH-like_DNA-bd_sf"/>
</dbReference>
<dbReference type="InterPro" id="IPR036390">
    <property type="entry name" value="WH_DNA-bd_sf"/>
</dbReference>
<keyword evidence="3" id="KW-0804">Transcription</keyword>
<keyword evidence="1" id="KW-0805">Transcription regulation</keyword>
<evidence type="ECO:0000313" key="6">
    <source>
        <dbReference type="EMBL" id="TJZ95501.1"/>
    </source>
</evidence>
<dbReference type="PANTHER" id="PTHR30136">
    <property type="entry name" value="HELIX-TURN-HELIX TRANSCRIPTIONAL REGULATOR, ICLR FAMILY"/>
    <property type="match status" value="1"/>
</dbReference>
<dbReference type="InterPro" id="IPR005471">
    <property type="entry name" value="Tscrpt_reg_IclR_N"/>
</dbReference>
<evidence type="ECO:0000259" key="4">
    <source>
        <dbReference type="PROSITE" id="PS51077"/>
    </source>
</evidence>
<comment type="caution">
    <text evidence="6">The sequence shown here is derived from an EMBL/GenBank/DDBJ whole genome shotgun (WGS) entry which is preliminary data.</text>
</comment>
<dbReference type="Gene3D" id="3.30.450.40">
    <property type="match status" value="1"/>
</dbReference>
<dbReference type="InterPro" id="IPR014757">
    <property type="entry name" value="Tscrpt_reg_IclR_C"/>
</dbReference>
<dbReference type="EMBL" id="SUMC01000181">
    <property type="protein sequence ID" value="TJZ95501.1"/>
    <property type="molecule type" value="Genomic_DNA"/>
</dbReference>
<dbReference type="Pfam" id="PF09339">
    <property type="entry name" value="HTH_IclR"/>
    <property type="match status" value="1"/>
</dbReference>
<dbReference type="Pfam" id="PF01614">
    <property type="entry name" value="IclR_C"/>
    <property type="match status" value="1"/>
</dbReference>
<evidence type="ECO:0000256" key="1">
    <source>
        <dbReference type="ARBA" id="ARBA00023015"/>
    </source>
</evidence>
<dbReference type="Proteomes" id="UP000305778">
    <property type="component" value="Unassembled WGS sequence"/>
</dbReference>
<feature type="domain" description="HTH iclR-type" evidence="4">
    <location>
        <begin position="56"/>
        <end position="116"/>
    </location>
</feature>
<evidence type="ECO:0000313" key="7">
    <source>
        <dbReference type="Proteomes" id="UP000305778"/>
    </source>
</evidence>
<dbReference type="InterPro" id="IPR029016">
    <property type="entry name" value="GAF-like_dom_sf"/>
</dbReference>
<dbReference type="PROSITE" id="PS51078">
    <property type="entry name" value="ICLR_ED"/>
    <property type="match status" value="1"/>
</dbReference>
<keyword evidence="2" id="KW-0238">DNA-binding</keyword>
<gene>
    <name evidence="6" type="ORF">FCI23_52100</name>
</gene>
<evidence type="ECO:0000256" key="3">
    <source>
        <dbReference type="ARBA" id="ARBA00023163"/>
    </source>
</evidence>
<dbReference type="GO" id="GO:0003700">
    <property type="term" value="F:DNA-binding transcription factor activity"/>
    <property type="evidence" value="ECO:0007669"/>
    <property type="project" value="TreeGrafter"/>
</dbReference>
<protein>
    <submittedName>
        <fullName evidence="6">IclR family transcriptional regulator</fullName>
    </submittedName>
</protein>
<dbReference type="OrthoDB" id="8479143at2"/>
<sequence length="316" mass="34597">MSNPIASHREVPTQDVSRYTACQGGCTYGPDHRASHPDDAERIRLATDRGTGTPPLLVLEKIRKILDCFSVAYPEPTLREITQRSGLHTSTCQRLVHNLVREGFLDRNADRYRIGLSLVQWAAPGTLGLDVVQLIKPILQKLCDETGETACLYMRDGAFRTVIAVAQTRHIVMQLFRVGMVMPLHAGAPGKIFLAYDSAARAELIREGLPRHTEHTPLDIDVLDEQAEQARKQGYSATFEERYEGVGSISAPVFDHAGELATVLGIGAPTQRVTANDVGRLAPLVVAAANEASTALGYRPSKVLDSPTQHRQTSRS</sequence>
<reference evidence="6 7" key="1">
    <citation type="submission" date="2019-04" db="EMBL/GenBank/DDBJ databases">
        <title>Streptomyces oryziradicis sp. nov., a novel actinomycete isolated from rhizosphere soil of rice (Oryza sativa L.).</title>
        <authorList>
            <person name="Li C."/>
        </authorList>
    </citation>
    <scope>NUCLEOTIDE SEQUENCE [LARGE SCALE GENOMIC DNA]</scope>
    <source>
        <strain evidence="6 7">NEAU-C40</strain>
    </source>
</reference>
<dbReference type="PROSITE" id="PS51077">
    <property type="entry name" value="HTH_ICLR"/>
    <property type="match status" value="1"/>
</dbReference>
<evidence type="ECO:0000256" key="2">
    <source>
        <dbReference type="ARBA" id="ARBA00023125"/>
    </source>
</evidence>